<dbReference type="Pfam" id="PF00535">
    <property type="entry name" value="Glycos_transf_2"/>
    <property type="match status" value="1"/>
</dbReference>
<dbReference type="KEGG" id="schv:BRCON_2495"/>
<dbReference type="InterPro" id="IPR001173">
    <property type="entry name" value="Glyco_trans_2-like"/>
</dbReference>
<dbReference type="GO" id="GO:0016020">
    <property type="term" value="C:membrane"/>
    <property type="evidence" value="ECO:0007669"/>
    <property type="project" value="GOC"/>
</dbReference>
<dbReference type="GO" id="GO:0004582">
    <property type="term" value="F:dolichyl-phosphate beta-D-mannosyltransferase activity"/>
    <property type="evidence" value="ECO:0007669"/>
    <property type="project" value="InterPro"/>
</dbReference>
<evidence type="ECO:0000259" key="4">
    <source>
        <dbReference type="Pfam" id="PF00535"/>
    </source>
</evidence>
<accession>A0A2Z4Y9B8</accession>
<evidence type="ECO:0000313" key="5">
    <source>
        <dbReference type="EMBL" id="AXA37252.1"/>
    </source>
</evidence>
<comment type="similarity">
    <text evidence="1">Belongs to the glycosyltransferase 2 family.</text>
</comment>
<proteinExistence type="inferred from homology"/>
<evidence type="ECO:0000256" key="1">
    <source>
        <dbReference type="ARBA" id="ARBA00006739"/>
    </source>
</evidence>
<dbReference type="AlphaFoldDB" id="A0A2Z4Y9B8"/>
<protein>
    <submittedName>
        <fullName evidence="5">Dolichol-phosphate mannosyltransferase</fullName>
    </submittedName>
</protein>
<dbReference type="PANTHER" id="PTHR43398:SF1">
    <property type="entry name" value="DOLICHOL-PHOSPHATE MANNOSYLTRANSFERASE SUBUNIT 1"/>
    <property type="match status" value="1"/>
</dbReference>
<keyword evidence="2 5" id="KW-0328">Glycosyltransferase</keyword>
<dbReference type="PANTHER" id="PTHR43398">
    <property type="entry name" value="DOLICHOL-PHOSPHATE MANNOSYLTRANSFERASE SUBUNIT 1"/>
    <property type="match status" value="1"/>
</dbReference>
<dbReference type="EMBL" id="CP030759">
    <property type="protein sequence ID" value="AXA37252.1"/>
    <property type="molecule type" value="Genomic_DNA"/>
</dbReference>
<dbReference type="GO" id="GO:0009247">
    <property type="term" value="P:glycolipid biosynthetic process"/>
    <property type="evidence" value="ECO:0007669"/>
    <property type="project" value="TreeGrafter"/>
</dbReference>
<sequence>MKIIVTLPTYNEAQNIEPLIEELLALGEEFEVLVIDDHSPDGTWQIVERLSERNPRVHLLHRVNERGRGTAGLAGFRWARDHGADAVVEMDADFSHQPSFIPSLLEPIRRGEANIVIGSRLVAGGKEEGRSPIRTLITLAANAYIRLMLGLPIRDCTSGFRVFDRRALEVLSWETMTCRGPEIVQEVLWEARRACLRMVERPIVFKERRAGQSTFNFKIMLRSLGYMWKLRMR</sequence>
<dbReference type="Proteomes" id="UP000262583">
    <property type="component" value="Chromosome"/>
</dbReference>
<dbReference type="InterPro" id="IPR039528">
    <property type="entry name" value="DPM1-like"/>
</dbReference>
<dbReference type="FunFam" id="3.90.550.10:FF:000122">
    <property type="entry name" value="Dolichol-phosphate mannosyltransferase subunit 1"/>
    <property type="match status" value="1"/>
</dbReference>
<organism evidence="5 6">
    <name type="scientific">Sumerlaea chitinivorans</name>
    <dbReference type="NCBI Taxonomy" id="2250252"/>
    <lineage>
        <taxon>Bacteria</taxon>
        <taxon>Candidatus Sumerlaeota</taxon>
        <taxon>Candidatus Sumerlaeia</taxon>
        <taxon>Candidatus Sumerlaeales</taxon>
        <taxon>Candidatus Sumerlaeaceae</taxon>
        <taxon>Candidatus Sumerlaea</taxon>
    </lineage>
</organism>
<dbReference type="SUPFAM" id="SSF53448">
    <property type="entry name" value="Nucleotide-diphospho-sugar transferases"/>
    <property type="match status" value="1"/>
</dbReference>
<dbReference type="Gene3D" id="3.90.550.10">
    <property type="entry name" value="Spore Coat Polysaccharide Biosynthesis Protein SpsA, Chain A"/>
    <property type="match status" value="1"/>
</dbReference>
<evidence type="ECO:0000256" key="2">
    <source>
        <dbReference type="ARBA" id="ARBA00022676"/>
    </source>
</evidence>
<dbReference type="CDD" id="cd06442">
    <property type="entry name" value="DPM1_like"/>
    <property type="match status" value="1"/>
</dbReference>
<feature type="domain" description="Glycosyltransferase 2-like" evidence="4">
    <location>
        <begin position="5"/>
        <end position="169"/>
    </location>
</feature>
<gene>
    <name evidence="5" type="ORF">BRCON_2495</name>
</gene>
<evidence type="ECO:0000313" key="6">
    <source>
        <dbReference type="Proteomes" id="UP000262583"/>
    </source>
</evidence>
<name>A0A2Z4Y9B8_SUMC1</name>
<keyword evidence="3 5" id="KW-0808">Transferase</keyword>
<reference evidence="5 6" key="1">
    <citation type="submission" date="2018-05" db="EMBL/GenBank/DDBJ databases">
        <title>A metagenomic window into the 2 km-deep terrestrial subsurface aquifer revealed taxonomically and functionally diverse microbial community comprising novel uncultured bacterial lineages.</title>
        <authorList>
            <person name="Kadnikov V.V."/>
            <person name="Mardanov A.V."/>
            <person name="Beletsky A.V."/>
            <person name="Banks D."/>
            <person name="Pimenov N.V."/>
            <person name="Frank Y.A."/>
            <person name="Karnachuk O.V."/>
            <person name="Ravin N.V."/>
        </authorList>
    </citation>
    <scope>NUCLEOTIDE SEQUENCE [LARGE SCALE GENOMIC DNA]</scope>
    <source>
        <strain evidence="5">BY</strain>
    </source>
</reference>
<evidence type="ECO:0000256" key="3">
    <source>
        <dbReference type="ARBA" id="ARBA00022679"/>
    </source>
</evidence>
<dbReference type="InterPro" id="IPR029044">
    <property type="entry name" value="Nucleotide-diphossugar_trans"/>
</dbReference>